<dbReference type="SMART" id="SM00387">
    <property type="entry name" value="HATPase_c"/>
    <property type="match status" value="1"/>
</dbReference>
<evidence type="ECO:0000256" key="3">
    <source>
        <dbReference type="ARBA" id="ARBA00012438"/>
    </source>
</evidence>
<keyword evidence="8 11" id="KW-1133">Transmembrane helix</keyword>
<dbReference type="PANTHER" id="PTHR45436">
    <property type="entry name" value="SENSOR HISTIDINE KINASE YKOH"/>
    <property type="match status" value="1"/>
</dbReference>
<evidence type="ECO:0000256" key="10">
    <source>
        <dbReference type="SAM" id="MobiDB-lite"/>
    </source>
</evidence>
<keyword evidence="9" id="KW-0902">Two-component regulatory system</keyword>
<feature type="compositionally biased region" description="Low complexity" evidence="10">
    <location>
        <begin position="650"/>
        <end position="685"/>
    </location>
</feature>
<dbReference type="PANTHER" id="PTHR45436:SF5">
    <property type="entry name" value="SENSOR HISTIDINE KINASE TRCS"/>
    <property type="match status" value="1"/>
</dbReference>
<sequence length="786" mass="84408">MQPAAHRPDRSLRSRLRTTVLVPTAAFVILWLVVSGSLAANALVQHSAAQGADKVLGPAAFALSDIMEERSATISYLARPESNAREMASARERSDSRIDEVVANAEGALPYAPATVHRRLDDLTDRFGAIDSIRARIDSGDADRTEALAFYDSLAGAGADLLDEQARAYPSEKAVGPALSAAYAFRTLDTLSRADARLARSFSTGTLTPDDQQRFTQHIGDYRGTLTRIREHLGPEQGRRLERLEESDAWQRLREYERDIVTREYGSGPDADLAPPMTRQDWHQAYGPVQSELAGISADQATWAGSVQAADARTTILLALSGSLGVAAVAGGAIWLSMRSSRRLVSRLDHMGARARELADDRLPGIIARLGRNEDVDIDAELPHLNPSDDEIGQVARAFNAAQRTAVQAAVRQAELRHGVNKVFVNIAHRSQTLAHRQLRMLDALERDQEDPERLAELFALDHLATRSRRNAENLLVLGGENPGRSWRRPMPLVDVVRGAISESGDYTRVERGMVARCGIIGPAVAGVIHLVAELVDNAAAFSPPHTLVHVRAQRVLGGVSIEVADRGLGMTPDEFTEANALLANPPEFDAMRVSEKSRLGLFVVARLARRHSIQVSLRRSPFGGVQAVALLPPEIVSNDATGPRTGPNRAVRAAAAAAPRPGRVAAPPGAPRQPAEPALTTGGLPRRRPGTSRPGPAPAVAPDPGSGGHSELPRRKPKARPAPPNSAPPAPRPAPAPPDDPVADTGESRSTRLRRSMSAFQRGSSEGRADGRQDAPPPEDTGKDL</sequence>
<dbReference type="InterPro" id="IPR036890">
    <property type="entry name" value="HATPase_C_sf"/>
</dbReference>
<evidence type="ECO:0000256" key="9">
    <source>
        <dbReference type="ARBA" id="ARBA00023012"/>
    </source>
</evidence>
<dbReference type="Gene3D" id="3.30.565.10">
    <property type="entry name" value="Histidine kinase-like ATPase, C-terminal domain"/>
    <property type="match status" value="1"/>
</dbReference>
<protein>
    <recommendedName>
        <fullName evidence="3">histidine kinase</fullName>
        <ecNumber evidence="3">2.7.13.3</ecNumber>
    </recommendedName>
</protein>
<feature type="domain" description="HAMP" evidence="12">
    <location>
        <begin position="342"/>
        <end position="411"/>
    </location>
</feature>
<dbReference type="InterPro" id="IPR003660">
    <property type="entry name" value="HAMP_dom"/>
</dbReference>
<feature type="transmembrane region" description="Helical" evidence="11">
    <location>
        <begin position="20"/>
        <end position="44"/>
    </location>
</feature>
<dbReference type="AlphaFoldDB" id="A0A2P8DIZ0"/>
<dbReference type="Gene3D" id="6.10.340.10">
    <property type="match status" value="1"/>
</dbReference>
<evidence type="ECO:0000256" key="11">
    <source>
        <dbReference type="SAM" id="Phobius"/>
    </source>
</evidence>
<dbReference type="OrthoDB" id="3845898at2"/>
<feature type="region of interest" description="Disordered" evidence="10">
    <location>
        <begin position="637"/>
        <end position="786"/>
    </location>
</feature>
<dbReference type="SUPFAM" id="SSF55874">
    <property type="entry name" value="ATPase domain of HSP90 chaperone/DNA topoisomerase II/histidine kinase"/>
    <property type="match status" value="1"/>
</dbReference>
<evidence type="ECO:0000256" key="1">
    <source>
        <dbReference type="ARBA" id="ARBA00000085"/>
    </source>
</evidence>
<evidence type="ECO:0000256" key="6">
    <source>
        <dbReference type="ARBA" id="ARBA00022692"/>
    </source>
</evidence>
<dbReference type="Proteomes" id="UP000240542">
    <property type="component" value="Unassembled WGS sequence"/>
</dbReference>
<dbReference type="InterPro" id="IPR003594">
    <property type="entry name" value="HATPase_dom"/>
</dbReference>
<accession>A0A2P8DIZ0</accession>
<evidence type="ECO:0000256" key="4">
    <source>
        <dbReference type="ARBA" id="ARBA00022553"/>
    </source>
</evidence>
<evidence type="ECO:0000259" key="12">
    <source>
        <dbReference type="PROSITE" id="PS50885"/>
    </source>
</evidence>
<evidence type="ECO:0000256" key="8">
    <source>
        <dbReference type="ARBA" id="ARBA00022989"/>
    </source>
</evidence>
<dbReference type="InterPro" id="IPR013587">
    <property type="entry name" value="Nitrate/nitrite_sensing"/>
</dbReference>
<evidence type="ECO:0000313" key="14">
    <source>
        <dbReference type="Proteomes" id="UP000240542"/>
    </source>
</evidence>
<dbReference type="InterPro" id="IPR050428">
    <property type="entry name" value="TCS_sensor_his_kinase"/>
</dbReference>
<keyword evidence="7 13" id="KW-0418">Kinase</keyword>
<dbReference type="GO" id="GO:0004673">
    <property type="term" value="F:protein histidine kinase activity"/>
    <property type="evidence" value="ECO:0007669"/>
    <property type="project" value="UniProtKB-EC"/>
</dbReference>
<dbReference type="EC" id="2.7.13.3" evidence="3"/>
<feature type="transmembrane region" description="Helical" evidence="11">
    <location>
        <begin position="316"/>
        <end position="338"/>
    </location>
</feature>
<evidence type="ECO:0000256" key="5">
    <source>
        <dbReference type="ARBA" id="ARBA00022679"/>
    </source>
</evidence>
<dbReference type="Pfam" id="PF08376">
    <property type="entry name" value="NIT"/>
    <property type="match status" value="1"/>
</dbReference>
<dbReference type="GO" id="GO:0005886">
    <property type="term" value="C:plasma membrane"/>
    <property type="evidence" value="ECO:0007669"/>
    <property type="project" value="TreeGrafter"/>
</dbReference>
<comment type="catalytic activity">
    <reaction evidence="1">
        <text>ATP + protein L-histidine = ADP + protein N-phospho-L-histidine.</text>
        <dbReference type="EC" id="2.7.13.3"/>
    </reaction>
</comment>
<dbReference type="PROSITE" id="PS50885">
    <property type="entry name" value="HAMP"/>
    <property type="match status" value="1"/>
</dbReference>
<evidence type="ECO:0000256" key="2">
    <source>
        <dbReference type="ARBA" id="ARBA00004370"/>
    </source>
</evidence>
<keyword evidence="14" id="KW-1185">Reference proteome</keyword>
<dbReference type="GO" id="GO:0000160">
    <property type="term" value="P:phosphorelay signal transduction system"/>
    <property type="evidence" value="ECO:0007669"/>
    <property type="project" value="UniProtKB-KW"/>
</dbReference>
<dbReference type="EMBL" id="PYGA01000009">
    <property type="protein sequence ID" value="PSK97174.1"/>
    <property type="molecule type" value="Genomic_DNA"/>
</dbReference>
<reference evidence="13 14" key="1">
    <citation type="submission" date="2018-03" db="EMBL/GenBank/DDBJ databases">
        <title>Genomic Encyclopedia of Archaeal and Bacterial Type Strains, Phase II (KMG-II): from individual species to whole genera.</title>
        <authorList>
            <person name="Goeker M."/>
        </authorList>
    </citation>
    <scope>NUCLEOTIDE SEQUENCE [LARGE SCALE GENOMIC DNA]</scope>
    <source>
        <strain evidence="13 14">DSM 45312</strain>
    </source>
</reference>
<dbReference type="RefSeq" id="WP_106583561.1">
    <property type="nucleotide sequence ID" value="NZ_PYGA01000009.1"/>
</dbReference>
<dbReference type="SMART" id="SM00304">
    <property type="entry name" value="HAMP"/>
    <property type="match status" value="1"/>
</dbReference>
<keyword evidence="5" id="KW-0808">Transferase</keyword>
<keyword evidence="6 11" id="KW-0812">Transmembrane</keyword>
<evidence type="ECO:0000313" key="13">
    <source>
        <dbReference type="EMBL" id="PSK97174.1"/>
    </source>
</evidence>
<name>A0A2P8DIZ0_9ACTN</name>
<comment type="caution">
    <text evidence="13">The sequence shown here is derived from an EMBL/GenBank/DDBJ whole genome shotgun (WGS) entry which is preliminary data.</text>
</comment>
<gene>
    <name evidence="13" type="ORF">CLV63_109178</name>
</gene>
<keyword evidence="4" id="KW-0597">Phosphoprotein</keyword>
<comment type="subcellular location">
    <subcellularLocation>
        <location evidence="2">Membrane</location>
    </subcellularLocation>
</comment>
<organism evidence="13 14">
    <name type="scientific">Murinocardiopsis flavida</name>
    <dbReference type="NCBI Taxonomy" id="645275"/>
    <lineage>
        <taxon>Bacteria</taxon>
        <taxon>Bacillati</taxon>
        <taxon>Actinomycetota</taxon>
        <taxon>Actinomycetes</taxon>
        <taxon>Streptosporangiales</taxon>
        <taxon>Nocardiopsidaceae</taxon>
        <taxon>Murinocardiopsis</taxon>
    </lineage>
</organism>
<proteinExistence type="predicted"/>
<feature type="compositionally biased region" description="Pro residues" evidence="10">
    <location>
        <begin position="721"/>
        <end position="741"/>
    </location>
</feature>
<keyword evidence="11" id="KW-0472">Membrane</keyword>
<dbReference type="Pfam" id="PF02518">
    <property type="entry name" value="HATPase_c"/>
    <property type="match status" value="1"/>
</dbReference>
<evidence type="ECO:0000256" key="7">
    <source>
        <dbReference type="ARBA" id="ARBA00022777"/>
    </source>
</evidence>